<dbReference type="InterPro" id="IPR052374">
    <property type="entry name" value="SERAC1"/>
</dbReference>
<dbReference type="InterPro" id="IPR055496">
    <property type="entry name" value="DUF7068"/>
</dbReference>
<evidence type="ECO:0000256" key="5">
    <source>
        <dbReference type="ARBA" id="ARBA00038024"/>
    </source>
</evidence>
<dbReference type="Pfam" id="PF05729">
    <property type="entry name" value="NACHT"/>
    <property type="match status" value="1"/>
</dbReference>
<dbReference type="InterPro" id="IPR029058">
    <property type="entry name" value="AB_hydrolase_fold"/>
</dbReference>
<dbReference type="Gene3D" id="3.40.50.1820">
    <property type="entry name" value="alpha/beta hydrolase"/>
    <property type="match status" value="1"/>
</dbReference>
<evidence type="ECO:0000259" key="9">
    <source>
        <dbReference type="PROSITE" id="PS50837"/>
    </source>
</evidence>
<keyword evidence="3" id="KW-0594">Phospholipid biosynthesis</keyword>
<feature type="transmembrane region" description="Helical" evidence="8">
    <location>
        <begin position="270"/>
        <end position="291"/>
    </location>
</feature>
<dbReference type="SUPFAM" id="SSF52540">
    <property type="entry name" value="P-loop containing nucleoside triphosphate hydrolases"/>
    <property type="match status" value="1"/>
</dbReference>
<dbReference type="InterPro" id="IPR016024">
    <property type="entry name" value="ARM-type_fold"/>
</dbReference>
<sequence>MESMDSVKTSLLEMLAFFQDQMALYSWWNNRYSTALVVLALILYRLFVIRNEIQRRRRDIGHGHLETVFNPANADFEIIAVQGLGSDPNSTWKSKQAPVKDDSDLLERLLPQRLPNARISRFIYNSDWDYDGSLVSPKQLGENLVDAFERHVKDVPLLPIVFICHSFGGIVTKHALLEAGNKIKVKDQNIWGATRGIIFLGTPHHGSSLSSFALAISYMNRFFGSRGELVAGLQPSNQSLIDLGRDFQNQLNNDKSRRVRIHSVQEMKQVMLFGLFSLGAVVGQSSAMMHAHKQSNWKCSHTELNKFPDIEDQRFKQLIGFIEELAPSSILQKVDKKLCKLYRSSGMFKVFHFSKRELDMDNCFINLGRVKETSRAIEPSQQSLMARLRLEETEEQERLELSTLFDQKKPGEKAILAKRFLIRGQAGIGKSTLCKKVLYEFYTKDMWRMKFDRILWIPLRQVPLLQQGNRTPEQLLIQALFSDSDMPLVTEMMEQLELDNFNRTLFLLDGMDEVHHLLNNHDAGFMTLLTTLIDKPNVIVTSRPHSRVQERKVPFDIEAEVLGFTPTQVDHYINNSGYDSPDEIREFLQNNPLVQSLARIPIQLDAICYTWNLEGTTTWNLSDPPRTMTELYQAMEVKFREIDVVRRKHLRKEELDERTSIDIRKLQEGDTKLMESLAFAGLCLHEVNFDFPLQDSTKTHFKIPVDRQESVPSIIHDLSFFRSSNTVLKSEGFRGTYHFLHLTFQEYFAARYFVRHWKDGEKLVYLSQDHTRHIKKDEMNARDFLNRYKYFPSFDVFWRFVSGLLKPTEEFPKDLQNDFFMALESEHRDELGPTHQRLVMHCLAEARSDMPLRIQLETTMSEWLCFELRRLRRHSRLAEEAEFPDSIVSVILQQAPSEIQSNLLEVLAERSHLSRTLLEDIEDFANENADNADIRKAAYAVLKKHTLTPNIILSVSNRAKDPDDKIGLPAIKLLASQGCLQGLPSDVIRRYIEHKDPEVLISLLDELKNPPQIFIDHLREWRRDANQILRSRTIRLLNTLTDIDCGLLESCLAPLEDDDLTVLAEAMESLERLPSLTPATWQAMVECTSEMISKPNEYRSGIDIPYRRTLVYIIEQARIKLLKAQQEKGGPGLASLLPLSQTSVQELFLEDFKSSDRLSHHILHALIKLLECHDMQICWTAFWILATQEHLPKACLDTMSDFFQSRLQNFQESWETVSEYFFLDRRKRGLSDQFLQSLAPLFRNGGTSVRRFCIKVLATQSNLPLQLLDAIDRTFRDVSNTNHDFLQLFEGFQILPELVEEAIAGLLGVKNSDVRSKASRVLQGQRFLRQSTLHIIARYLQNSQDRSIKLAAIEALRESQEVPHAFWDAFDLTFVEDDQETRQHIYSVLKRVNNLPAESWNRLTQVLERGTSQVRMQLFDYFLDGYKGVVPESTLQYIISLFPQNPDNQRFRVRITRSLGPRIYESSLASEFINSLLDDDHQVKLSFAEALDAESNSWKPDTDIILPLLQISTGGLLERILEFIYSKGEYPITDQMAAKLVQILNHESRELLREIAGYVLARHRSGANLHIIASLLGNSDYRIYNMASDVLSTWKTELPTLVLDVLMGILEDRSIGDDVKDEVLDILRMLRFNHETESAKALASKILPLLDDRSVTYSAFSVLWGYDNLSRSGLDKIILKLHSRRDQHEAFRLLLSRCDEADLSSFVNNPQSIGKFFELALDYSWDEAVSYYFVDDKTIQVNTPSGAKTVTLTNPEAFRISVQKAREGYSIPLPGVYPATVANAH</sequence>
<dbReference type="Pfam" id="PF23238">
    <property type="entry name" value="DUF7068"/>
    <property type="match status" value="1"/>
</dbReference>
<keyword evidence="11" id="KW-1185">Reference proteome</keyword>
<dbReference type="SUPFAM" id="SSF53474">
    <property type="entry name" value="alpha/beta-Hydrolases"/>
    <property type="match status" value="1"/>
</dbReference>
<evidence type="ECO:0000313" key="10">
    <source>
        <dbReference type="EMBL" id="KAJ4109706.1"/>
    </source>
</evidence>
<dbReference type="PANTHER" id="PTHR48182">
    <property type="entry name" value="PROTEIN SERAC1"/>
    <property type="match status" value="1"/>
</dbReference>
<evidence type="ECO:0000256" key="4">
    <source>
        <dbReference type="ARBA" id="ARBA00023264"/>
    </source>
</evidence>
<dbReference type="PANTHER" id="PTHR48182:SF3">
    <property type="entry name" value="DUF676 DOMAIN-CONTAINING PROTEIN"/>
    <property type="match status" value="1"/>
</dbReference>
<dbReference type="EMBL" id="JAOQBH010000037">
    <property type="protein sequence ID" value="KAJ4109706.1"/>
    <property type="molecule type" value="Genomic_DNA"/>
</dbReference>
<protein>
    <recommendedName>
        <fullName evidence="6">Protein SERAC1</fullName>
    </recommendedName>
    <alternativeName>
        <fullName evidence="7">Serine active site-containing protein 1</fullName>
    </alternativeName>
</protein>
<dbReference type="SUPFAM" id="SSF48371">
    <property type="entry name" value="ARM repeat"/>
    <property type="match status" value="2"/>
</dbReference>
<evidence type="ECO:0000256" key="2">
    <source>
        <dbReference type="ARBA" id="ARBA00022516"/>
    </source>
</evidence>
<organism evidence="10 11">
    <name type="scientific">Fusarium equiseti</name>
    <name type="common">Fusarium scirpi</name>
    <dbReference type="NCBI Taxonomy" id="61235"/>
    <lineage>
        <taxon>Eukaryota</taxon>
        <taxon>Fungi</taxon>
        <taxon>Dikarya</taxon>
        <taxon>Ascomycota</taxon>
        <taxon>Pezizomycotina</taxon>
        <taxon>Sordariomycetes</taxon>
        <taxon>Hypocreomycetidae</taxon>
        <taxon>Hypocreales</taxon>
        <taxon>Nectriaceae</taxon>
        <taxon>Fusarium</taxon>
        <taxon>Fusarium incarnatum-equiseti species complex</taxon>
    </lineage>
</organism>
<keyword evidence="2" id="KW-0444">Lipid biosynthesis</keyword>
<evidence type="ECO:0000256" key="3">
    <source>
        <dbReference type="ARBA" id="ARBA00023209"/>
    </source>
</evidence>
<comment type="similarity">
    <text evidence="5">Belongs to the SERAC1 family.</text>
</comment>
<dbReference type="InterPro" id="IPR011989">
    <property type="entry name" value="ARM-like"/>
</dbReference>
<accession>A0ABQ8QVR0</accession>
<gene>
    <name evidence="10" type="ORF">NW768_012142</name>
</gene>
<keyword evidence="3" id="KW-0443">Lipid metabolism</keyword>
<dbReference type="InterPro" id="IPR027417">
    <property type="entry name" value="P-loop_NTPase"/>
</dbReference>
<keyword evidence="8" id="KW-0812">Transmembrane</keyword>
<evidence type="ECO:0000256" key="8">
    <source>
        <dbReference type="SAM" id="Phobius"/>
    </source>
</evidence>
<comment type="subcellular location">
    <subcellularLocation>
        <location evidence="1">Membrane</location>
        <topology evidence="1">Single-pass membrane protein</topology>
    </subcellularLocation>
</comment>
<name>A0ABQ8QVR0_FUSEQ</name>
<feature type="transmembrane region" description="Helical" evidence="8">
    <location>
        <begin position="32"/>
        <end position="48"/>
    </location>
</feature>
<keyword evidence="8" id="KW-0472">Membrane</keyword>
<evidence type="ECO:0000256" key="1">
    <source>
        <dbReference type="ARBA" id="ARBA00004167"/>
    </source>
</evidence>
<evidence type="ECO:0000256" key="7">
    <source>
        <dbReference type="ARBA" id="ARBA00041701"/>
    </source>
</evidence>
<dbReference type="PROSITE" id="PS50837">
    <property type="entry name" value="NACHT"/>
    <property type="match status" value="1"/>
</dbReference>
<evidence type="ECO:0000313" key="11">
    <source>
        <dbReference type="Proteomes" id="UP001152024"/>
    </source>
</evidence>
<dbReference type="Gene3D" id="1.25.10.10">
    <property type="entry name" value="Leucine-rich Repeat Variant"/>
    <property type="match status" value="1"/>
</dbReference>
<dbReference type="Proteomes" id="UP001152024">
    <property type="component" value="Unassembled WGS sequence"/>
</dbReference>
<comment type="caution">
    <text evidence="10">The sequence shown here is derived from an EMBL/GenBank/DDBJ whole genome shotgun (WGS) entry which is preliminary data.</text>
</comment>
<keyword evidence="4" id="KW-1208">Phospholipid metabolism</keyword>
<dbReference type="InterPro" id="IPR007111">
    <property type="entry name" value="NACHT_NTPase"/>
</dbReference>
<proteinExistence type="inferred from homology"/>
<feature type="domain" description="NACHT" evidence="9">
    <location>
        <begin position="418"/>
        <end position="550"/>
    </location>
</feature>
<dbReference type="Gene3D" id="3.40.50.300">
    <property type="entry name" value="P-loop containing nucleotide triphosphate hydrolases"/>
    <property type="match status" value="1"/>
</dbReference>
<evidence type="ECO:0000256" key="6">
    <source>
        <dbReference type="ARBA" id="ARBA00040991"/>
    </source>
</evidence>
<reference evidence="10" key="1">
    <citation type="submission" date="2022-09" db="EMBL/GenBank/DDBJ databases">
        <title>Fusarium specimens isolated from Avocado Roots.</title>
        <authorList>
            <person name="Stajich J."/>
            <person name="Roper C."/>
            <person name="Heimlech-Rivalta G."/>
        </authorList>
    </citation>
    <scope>NUCLEOTIDE SEQUENCE</scope>
    <source>
        <strain evidence="10">CF00095</strain>
    </source>
</reference>
<keyword evidence="8" id="KW-1133">Transmembrane helix</keyword>